<dbReference type="SUPFAM" id="SSF56935">
    <property type="entry name" value="Porins"/>
    <property type="match status" value="1"/>
</dbReference>
<comment type="caution">
    <text evidence="1">The sequence shown here is derived from an EMBL/GenBank/DDBJ whole genome shotgun (WGS) entry which is preliminary data.</text>
</comment>
<evidence type="ECO:0000313" key="1">
    <source>
        <dbReference type="EMBL" id="MFC4592763.1"/>
    </source>
</evidence>
<gene>
    <name evidence="1" type="ORF">ACFO3E_00940</name>
</gene>
<evidence type="ECO:0000313" key="2">
    <source>
        <dbReference type="Proteomes" id="UP001595957"/>
    </source>
</evidence>
<dbReference type="Proteomes" id="UP001595957">
    <property type="component" value="Unassembled WGS sequence"/>
</dbReference>
<accession>A0ABV9EUD6</accession>
<proteinExistence type="predicted"/>
<protein>
    <submittedName>
        <fullName evidence="1">Outer membrane beta-barrel protein</fullName>
    </submittedName>
</protein>
<dbReference type="EMBL" id="JBHSFZ010000001">
    <property type="protein sequence ID" value="MFC4592763.1"/>
    <property type="molecule type" value="Genomic_DNA"/>
</dbReference>
<sequence>MISPAAAQELDRATPLLEAPSEYDPVPIQLGRIAAFVGADARLEYDSNIYALPSNEIDDMRFTASPWVNLQMKDDTLDLGLQARAVVRRYFDNKTENSESGSVRFNGVFKLSGSDSISGQAGWLRLVEERGEPEGLSITNIGPRKYDQLRGELGYTHEGARITLGLKGGVLHNNALRSIDAERDYNQYTGSARVGYRVSGIITTFGEVFIAAREFRLPVDSSGIDRDSKTYGARGGVSFEPGGLIRGEAGIGVFRFEPDAATQDSRTGLSVSAALTYTPTPRLVITLDGFRGDVATVRSGAQSRTDTRLRLGFQNEIYHNLRWQGAVIYRRSSFLGSAQHERTLAGLLELEYLLNRNIAFAITGRLASRNSTIDLDDFDRSILGGEIRFQY</sequence>
<keyword evidence="2" id="KW-1185">Reference proteome</keyword>
<name>A0ABV9EUD6_9SPHN</name>
<dbReference type="Pfam" id="PF10082">
    <property type="entry name" value="BBP2_2"/>
    <property type="match status" value="1"/>
</dbReference>
<dbReference type="InterPro" id="IPR018759">
    <property type="entry name" value="BBP2_2"/>
</dbReference>
<organism evidence="1 2">
    <name type="scientific">Sphingobium tyrosinilyticum</name>
    <dbReference type="NCBI Taxonomy" id="2715436"/>
    <lineage>
        <taxon>Bacteria</taxon>
        <taxon>Pseudomonadati</taxon>
        <taxon>Pseudomonadota</taxon>
        <taxon>Alphaproteobacteria</taxon>
        <taxon>Sphingomonadales</taxon>
        <taxon>Sphingomonadaceae</taxon>
        <taxon>Sphingobium</taxon>
    </lineage>
</organism>
<reference evidence="2" key="1">
    <citation type="journal article" date="2019" name="Int. J. Syst. Evol. Microbiol.">
        <title>The Global Catalogue of Microorganisms (GCM) 10K type strain sequencing project: providing services to taxonomists for standard genome sequencing and annotation.</title>
        <authorList>
            <consortium name="The Broad Institute Genomics Platform"/>
            <consortium name="The Broad Institute Genome Sequencing Center for Infectious Disease"/>
            <person name="Wu L."/>
            <person name="Ma J."/>
        </authorList>
    </citation>
    <scope>NUCLEOTIDE SEQUENCE [LARGE SCALE GENOMIC DNA]</scope>
    <source>
        <strain evidence="2">NBRC 103632</strain>
    </source>
</reference>